<keyword evidence="6" id="KW-0805">Transcription regulation</keyword>
<evidence type="ECO:0000313" key="13">
    <source>
        <dbReference type="EMBL" id="MSS63402.1"/>
    </source>
</evidence>
<evidence type="ECO:0000256" key="2">
    <source>
        <dbReference type="ARBA" id="ARBA00018672"/>
    </source>
</evidence>
<dbReference type="PROSITE" id="PS01124">
    <property type="entry name" value="HTH_ARAC_FAMILY_2"/>
    <property type="match status" value="1"/>
</dbReference>
<dbReference type="PRINTS" id="PR00032">
    <property type="entry name" value="HTHARAC"/>
</dbReference>
<dbReference type="Gene3D" id="1.10.10.60">
    <property type="entry name" value="Homeodomain-like"/>
    <property type="match status" value="2"/>
</dbReference>
<dbReference type="Proteomes" id="UP000482209">
    <property type="component" value="Unassembled WGS sequence"/>
</dbReference>
<keyword evidence="3" id="KW-0963">Cytoplasm</keyword>
<dbReference type="CDD" id="cd17536">
    <property type="entry name" value="REC_YesN-like"/>
    <property type="match status" value="1"/>
</dbReference>
<dbReference type="GO" id="GO:0003700">
    <property type="term" value="F:DNA-binding transcription factor activity"/>
    <property type="evidence" value="ECO:0007669"/>
    <property type="project" value="InterPro"/>
</dbReference>
<comment type="function">
    <text evidence="9">May play the central regulatory role in sporulation. It may be an element of the effector pathway responsible for the activation of sporulation genes in response to nutritional stress. Spo0A may act in concert with spo0H (a sigma factor) to control the expression of some genes that are critical to the sporulation process.</text>
</comment>
<evidence type="ECO:0000256" key="6">
    <source>
        <dbReference type="ARBA" id="ARBA00023015"/>
    </source>
</evidence>
<dbReference type="InterPro" id="IPR018060">
    <property type="entry name" value="HTH_AraC"/>
</dbReference>
<gene>
    <name evidence="13" type="ORF">FYJ58_05860</name>
</gene>
<evidence type="ECO:0000256" key="5">
    <source>
        <dbReference type="ARBA" id="ARBA00023012"/>
    </source>
</evidence>
<evidence type="ECO:0000259" key="11">
    <source>
        <dbReference type="PROSITE" id="PS01124"/>
    </source>
</evidence>
<dbReference type="Pfam" id="PF00072">
    <property type="entry name" value="Response_reg"/>
    <property type="match status" value="1"/>
</dbReference>
<dbReference type="AlphaFoldDB" id="A0A6L5XXC6"/>
<dbReference type="GO" id="GO:0005737">
    <property type="term" value="C:cytoplasm"/>
    <property type="evidence" value="ECO:0007669"/>
    <property type="project" value="UniProtKB-SubCell"/>
</dbReference>
<dbReference type="PROSITE" id="PS00041">
    <property type="entry name" value="HTH_ARAC_FAMILY_1"/>
    <property type="match status" value="1"/>
</dbReference>
<keyword evidence="5" id="KW-0902">Two-component regulatory system</keyword>
<protein>
    <recommendedName>
        <fullName evidence="2">Stage 0 sporulation protein A homolog</fullName>
    </recommendedName>
</protein>
<dbReference type="Pfam" id="PF12833">
    <property type="entry name" value="HTH_18"/>
    <property type="match status" value="1"/>
</dbReference>
<evidence type="ECO:0000256" key="1">
    <source>
        <dbReference type="ARBA" id="ARBA00004496"/>
    </source>
</evidence>
<evidence type="ECO:0000256" key="3">
    <source>
        <dbReference type="ARBA" id="ARBA00022490"/>
    </source>
</evidence>
<keyword evidence="7" id="KW-0238">DNA-binding</keyword>
<evidence type="ECO:0000256" key="10">
    <source>
        <dbReference type="PROSITE-ProRule" id="PRU00169"/>
    </source>
</evidence>
<evidence type="ECO:0000256" key="7">
    <source>
        <dbReference type="ARBA" id="ARBA00023125"/>
    </source>
</evidence>
<feature type="domain" description="Response regulatory" evidence="12">
    <location>
        <begin position="3"/>
        <end position="120"/>
    </location>
</feature>
<comment type="caution">
    <text evidence="13">The sequence shown here is derived from an EMBL/GenBank/DDBJ whole genome shotgun (WGS) entry which is preliminary data.</text>
</comment>
<sequence length="261" mass="29414">MYKVMIIDDEPIIVEGISRMVPWDKYNCKVIATAHDGIEGAELIREHKPNIIFSDIAMPGLDGLTMIAGLKSEFPDMMICILTGYRDFDYAQQAIRLGVTRFLLKPSNMDEIEEAIQVMTERLKKKSVDLVATEEGGDELTATIDEDSSASSFIVKNAMKFIEENYKKKLTLSEVAEKTYVSQWHLSKLLNKHTGKSFSELLNSVRISKAKELLSDSSLRIGDIAEAVGFVDLAHFSRVFKKIMGISANEYRNRIAKDDIH</sequence>
<evidence type="ECO:0000259" key="12">
    <source>
        <dbReference type="PROSITE" id="PS50110"/>
    </source>
</evidence>
<dbReference type="RefSeq" id="WP_154518666.1">
    <property type="nucleotide sequence ID" value="NZ_VUMT01000006.1"/>
</dbReference>
<feature type="domain" description="HTH araC/xylS-type" evidence="11">
    <location>
        <begin position="156"/>
        <end position="254"/>
    </location>
</feature>
<dbReference type="PANTHER" id="PTHR42713">
    <property type="entry name" value="HISTIDINE KINASE-RELATED"/>
    <property type="match status" value="1"/>
</dbReference>
<dbReference type="InterPro" id="IPR009057">
    <property type="entry name" value="Homeodomain-like_sf"/>
</dbReference>
<accession>A0A6L5XXC6</accession>
<evidence type="ECO:0000256" key="9">
    <source>
        <dbReference type="ARBA" id="ARBA00024867"/>
    </source>
</evidence>
<dbReference type="PROSITE" id="PS50110">
    <property type="entry name" value="RESPONSE_REGULATORY"/>
    <property type="match status" value="1"/>
</dbReference>
<reference evidence="13 14" key="1">
    <citation type="submission" date="2019-08" db="EMBL/GenBank/DDBJ databases">
        <title>In-depth cultivation of the pig gut microbiome towards novel bacterial diversity and tailored functional studies.</title>
        <authorList>
            <person name="Wylensek D."/>
            <person name="Hitch T.C.A."/>
            <person name="Clavel T."/>
        </authorList>
    </citation>
    <scope>NUCLEOTIDE SEQUENCE [LARGE SCALE GENOMIC DNA]</scope>
    <source>
        <strain evidence="13 14">WCA-693-APC-MOT-I</strain>
    </source>
</reference>
<dbReference type="InterPro" id="IPR018062">
    <property type="entry name" value="HTH_AraC-typ_CS"/>
</dbReference>
<feature type="modified residue" description="4-aspartylphosphate" evidence="10">
    <location>
        <position position="55"/>
    </location>
</feature>
<dbReference type="GO" id="GO:0043565">
    <property type="term" value="F:sequence-specific DNA binding"/>
    <property type="evidence" value="ECO:0007669"/>
    <property type="project" value="InterPro"/>
</dbReference>
<dbReference type="InterPro" id="IPR051552">
    <property type="entry name" value="HptR"/>
</dbReference>
<dbReference type="GO" id="GO:0000160">
    <property type="term" value="P:phosphorelay signal transduction system"/>
    <property type="evidence" value="ECO:0007669"/>
    <property type="project" value="UniProtKB-KW"/>
</dbReference>
<keyword evidence="4 10" id="KW-0597">Phosphoprotein</keyword>
<comment type="subcellular location">
    <subcellularLocation>
        <location evidence="1">Cytoplasm</location>
    </subcellularLocation>
</comment>
<name>A0A6L5XXC6_9FIRM</name>
<dbReference type="SMART" id="SM00342">
    <property type="entry name" value="HTH_ARAC"/>
    <property type="match status" value="1"/>
</dbReference>
<proteinExistence type="predicted"/>
<dbReference type="EMBL" id="VUMT01000006">
    <property type="protein sequence ID" value="MSS63402.1"/>
    <property type="molecule type" value="Genomic_DNA"/>
</dbReference>
<evidence type="ECO:0000256" key="8">
    <source>
        <dbReference type="ARBA" id="ARBA00023163"/>
    </source>
</evidence>
<organism evidence="13 14">
    <name type="scientific">Velocimicrobium porci</name>
    <dbReference type="NCBI Taxonomy" id="2606634"/>
    <lineage>
        <taxon>Bacteria</taxon>
        <taxon>Bacillati</taxon>
        <taxon>Bacillota</taxon>
        <taxon>Clostridia</taxon>
        <taxon>Lachnospirales</taxon>
        <taxon>Lachnospiraceae</taxon>
        <taxon>Velocimicrobium</taxon>
    </lineage>
</organism>
<keyword evidence="14" id="KW-1185">Reference proteome</keyword>
<dbReference type="Gene3D" id="3.40.50.2300">
    <property type="match status" value="1"/>
</dbReference>
<dbReference type="InterPro" id="IPR020449">
    <property type="entry name" value="Tscrpt_reg_AraC-type_HTH"/>
</dbReference>
<keyword evidence="8" id="KW-0804">Transcription</keyword>
<dbReference type="SUPFAM" id="SSF52172">
    <property type="entry name" value="CheY-like"/>
    <property type="match status" value="1"/>
</dbReference>
<dbReference type="PANTHER" id="PTHR42713:SF3">
    <property type="entry name" value="TRANSCRIPTIONAL REGULATORY PROTEIN HPTR"/>
    <property type="match status" value="1"/>
</dbReference>
<dbReference type="SUPFAM" id="SSF46689">
    <property type="entry name" value="Homeodomain-like"/>
    <property type="match status" value="2"/>
</dbReference>
<dbReference type="InterPro" id="IPR001789">
    <property type="entry name" value="Sig_transdc_resp-reg_receiver"/>
</dbReference>
<dbReference type="InterPro" id="IPR011006">
    <property type="entry name" value="CheY-like_superfamily"/>
</dbReference>
<evidence type="ECO:0000313" key="14">
    <source>
        <dbReference type="Proteomes" id="UP000482209"/>
    </source>
</evidence>
<evidence type="ECO:0000256" key="4">
    <source>
        <dbReference type="ARBA" id="ARBA00022553"/>
    </source>
</evidence>
<dbReference type="SMART" id="SM00448">
    <property type="entry name" value="REC"/>
    <property type="match status" value="1"/>
</dbReference>